<evidence type="ECO:0000313" key="1">
    <source>
        <dbReference type="EMBL" id="GAB0172596.1"/>
    </source>
</evidence>
<dbReference type="RefSeq" id="WP_369607236.1">
    <property type="nucleotide sequence ID" value="NZ_BAAFHN010000009.1"/>
</dbReference>
<protein>
    <submittedName>
        <fullName evidence="1">Uncharacterized protein</fullName>
    </submittedName>
</protein>
<comment type="caution">
    <text evidence="1">The sequence shown here is derived from an EMBL/GenBank/DDBJ whole genome shotgun (WGS) entry which is preliminary data.</text>
</comment>
<keyword evidence="2" id="KW-1185">Reference proteome</keyword>
<sequence length="71" mass="8288">MTLLKAQMLPKNLEKGKSITLESKKQIDHLDKVDFDENWEYYLNTVNASATRNDLKIHKDPFKDLISKPNL</sequence>
<accession>A0ABQ0D2M8</accession>
<organism evidence="1 2">
    <name type="scientific">Helicobacter trogontum</name>
    <dbReference type="NCBI Taxonomy" id="50960"/>
    <lineage>
        <taxon>Bacteria</taxon>
        <taxon>Pseudomonadati</taxon>
        <taxon>Campylobacterota</taxon>
        <taxon>Epsilonproteobacteria</taxon>
        <taxon>Campylobacterales</taxon>
        <taxon>Helicobacteraceae</taxon>
        <taxon>Helicobacter</taxon>
    </lineage>
</organism>
<proteinExistence type="predicted"/>
<dbReference type="Proteomes" id="UP001562457">
    <property type="component" value="Unassembled WGS sequence"/>
</dbReference>
<reference evidence="1 2" key="1">
    <citation type="submission" date="2024-06" db="EMBL/GenBank/DDBJ databases">
        <title>Draft genome sequence of Helicobacter trogontum NHP16-4001.</title>
        <authorList>
            <person name="Rimbara E."/>
            <person name="Suzuki M."/>
        </authorList>
    </citation>
    <scope>NUCLEOTIDE SEQUENCE [LARGE SCALE GENOMIC DNA]</scope>
    <source>
        <strain evidence="1 2">NHP16-4001</strain>
    </source>
</reference>
<dbReference type="EMBL" id="BAAFHN010000009">
    <property type="protein sequence ID" value="GAB0172596.1"/>
    <property type="molecule type" value="Genomic_DNA"/>
</dbReference>
<evidence type="ECO:0000313" key="2">
    <source>
        <dbReference type="Proteomes" id="UP001562457"/>
    </source>
</evidence>
<gene>
    <name evidence="1" type="ORF">NHP164001_06090</name>
</gene>
<name>A0ABQ0D2M8_9HELI</name>